<comment type="caution">
    <text evidence="2">The sequence shown here is derived from an EMBL/GenBank/DDBJ whole genome shotgun (WGS) entry which is preliminary data.</text>
</comment>
<proteinExistence type="predicted"/>
<sequence length="497" mass="54414">MVETDGTQTVSQKNKNKQIKYLILGCGSIGYNVLEELSESNDNILIVDSDEKRIDDLRDHRHQATVGDISDPLILTKLPEPEVVFILSSDKDANLAAVQNIRKAYPNANVIARAVDLFSTDQLADNGADVVLYPQKVVAKSAVNHMANLIASRNAQKLYSLLSSWSGTLGIITHKNPDPDAISSAMALSVIAHDASKGKLTTRILYEGNIGHQENRAFVNLLEIKMEHLTKEILAECDYLALVDCVAPGMNNDLPTNTKINIIVDHHSAEGVVREYKPEFLESRPDAGATASILTQYLQELYLPIDTKVATALFYGIRADTHEFQRNISSQDLYNAAFLLPHADRALLEIIMAPSLSQETLDVLGNAIQNREVKHGYLFSNVGYVRNRDAIPQAADMLLTLEGVTTSMVYGITDTHITLSARNKDIRLHVGDVMKDAFARIPGASAGGHATMAALSIPLNAFSLVKDKEELLSMVIDPILSNFMKIVGISEAEGDET</sequence>
<evidence type="ECO:0000313" key="2">
    <source>
        <dbReference type="EMBL" id="MPL79503.1"/>
    </source>
</evidence>
<dbReference type="EC" id="3.6.1.1" evidence="2"/>
<keyword evidence="2" id="KW-0378">Hydrolase</keyword>
<feature type="domain" description="RCK N-terminal" evidence="1">
    <location>
        <begin position="18"/>
        <end position="132"/>
    </location>
</feature>
<dbReference type="InterPro" id="IPR001667">
    <property type="entry name" value="DDH_dom"/>
</dbReference>
<organism evidence="2">
    <name type="scientific">bioreactor metagenome</name>
    <dbReference type="NCBI Taxonomy" id="1076179"/>
    <lineage>
        <taxon>unclassified sequences</taxon>
        <taxon>metagenomes</taxon>
        <taxon>ecological metagenomes</taxon>
    </lineage>
</organism>
<dbReference type="InterPro" id="IPR038763">
    <property type="entry name" value="DHH_sf"/>
</dbReference>
<dbReference type="InterPro" id="IPR003156">
    <property type="entry name" value="DHHA1_dom"/>
</dbReference>
<dbReference type="PANTHER" id="PTHR47618">
    <property type="entry name" value="BIFUNCTIONAL OLIGORIBONUCLEASE AND PAP PHOSPHATASE NRNA"/>
    <property type="match status" value="1"/>
</dbReference>
<dbReference type="Pfam" id="PF02254">
    <property type="entry name" value="TrkA_N"/>
    <property type="match status" value="1"/>
</dbReference>
<dbReference type="InterPro" id="IPR051319">
    <property type="entry name" value="Oligoribo/pAp-PDE_c-di-AMP_PDE"/>
</dbReference>
<dbReference type="PANTHER" id="PTHR47618:SF1">
    <property type="entry name" value="BIFUNCTIONAL OLIGORIBONUCLEASE AND PAP PHOSPHATASE NRNA"/>
    <property type="match status" value="1"/>
</dbReference>
<dbReference type="Gene3D" id="3.40.50.720">
    <property type="entry name" value="NAD(P)-binding Rossmann-like Domain"/>
    <property type="match status" value="1"/>
</dbReference>
<evidence type="ECO:0000259" key="1">
    <source>
        <dbReference type="PROSITE" id="PS51201"/>
    </source>
</evidence>
<reference evidence="2" key="1">
    <citation type="submission" date="2019-08" db="EMBL/GenBank/DDBJ databases">
        <authorList>
            <person name="Kucharzyk K."/>
            <person name="Murdoch R.W."/>
            <person name="Higgins S."/>
            <person name="Loffler F."/>
        </authorList>
    </citation>
    <scope>NUCLEOTIDE SEQUENCE</scope>
</reference>
<dbReference type="Gene3D" id="3.90.1640.10">
    <property type="entry name" value="inorganic pyrophosphatase (n-terminal core)"/>
    <property type="match status" value="1"/>
</dbReference>
<dbReference type="SUPFAM" id="SSF51735">
    <property type="entry name" value="NAD(P)-binding Rossmann-fold domains"/>
    <property type="match status" value="1"/>
</dbReference>
<dbReference type="PROSITE" id="PS51201">
    <property type="entry name" value="RCK_N"/>
    <property type="match status" value="1"/>
</dbReference>
<dbReference type="EMBL" id="VSSQ01000127">
    <property type="protein sequence ID" value="MPL79503.1"/>
    <property type="molecule type" value="Genomic_DNA"/>
</dbReference>
<accession>A0A644UL99</accession>
<dbReference type="Pfam" id="PF02272">
    <property type="entry name" value="DHHA1"/>
    <property type="match status" value="1"/>
</dbReference>
<dbReference type="SUPFAM" id="SSF64182">
    <property type="entry name" value="DHH phosphoesterases"/>
    <property type="match status" value="1"/>
</dbReference>
<dbReference type="GO" id="GO:0006813">
    <property type="term" value="P:potassium ion transport"/>
    <property type="evidence" value="ECO:0007669"/>
    <property type="project" value="InterPro"/>
</dbReference>
<dbReference type="InterPro" id="IPR003148">
    <property type="entry name" value="RCK_N"/>
</dbReference>
<name>A0A644UL99_9ZZZZ</name>
<dbReference type="GO" id="GO:0003676">
    <property type="term" value="F:nucleic acid binding"/>
    <property type="evidence" value="ECO:0007669"/>
    <property type="project" value="InterPro"/>
</dbReference>
<dbReference type="Pfam" id="PF01368">
    <property type="entry name" value="DHH"/>
    <property type="match status" value="1"/>
</dbReference>
<gene>
    <name evidence="2" type="primary">ppaC_4</name>
    <name evidence="2" type="ORF">SDC9_25384</name>
</gene>
<dbReference type="AlphaFoldDB" id="A0A644UL99"/>
<dbReference type="InterPro" id="IPR036291">
    <property type="entry name" value="NAD(P)-bd_dom_sf"/>
</dbReference>
<dbReference type="GO" id="GO:0004427">
    <property type="term" value="F:inorganic diphosphate phosphatase activity"/>
    <property type="evidence" value="ECO:0007669"/>
    <property type="project" value="UniProtKB-EC"/>
</dbReference>
<protein>
    <submittedName>
        <fullName evidence="2">Manganese-dependent inorganic pyrophosphatase</fullName>
        <ecNumber evidence="2">3.6.1.1</ecNumber>
    </submittedName>
</protein>